<dbReference type="GO" id="GO:0009693">
    <property type="term" value="P:ethylene biosynthetic process"/>
    <property type="evidence" value="ECO:0007669"/>
    <property type="project" value="UniProtKB-KW"/>
</dbReference>
<name>A0A1Y0I7F5_9GAMM</name>
<proteinExistence type="inferred from homology"/>
<evidence type="ECO:0000256" key="8">
    <source>
        <dbReference type="ARBA" id="ARBA00031282"/>
    </source>
</evidence>
<comment type="pathway">
    <text evidence="2">Alkene biosynthesis; ethylene biosynthesis via 2-oxoglutarate.</text>
</comment>
<dbReference type="EMBL" id="CP021425">
    <property type="protein sequence ID" value="ARU56437.1"/>
    <property type="molecule type" value="Genomic_DNA"/>
</dbReference>
<evidence type="ECO:0000256" key="10">
    <source>
        <dbReference type="ARBA" id="ARBA00049359"/>
    </source>
</evidence>
<dbReference type="AlphaFoldDB" id="A0A1Y0I7F5"/>
<dbReference type="RefSeq" id="WP_087461420.1">
    <property type="nucleotide sequence ID" value="NZ_CP021425.1"/>
</dbReference>
<evidence type="ECO:0000256" key="11">
    <source>
        <dbReference type="RuleBase" id="RU003682"/>
    </source>
</evidence>
<protein>
    <recommendedName>
        <fullName evidence="5">2-oxoglutarate-dependent ethylene/succinate-forming enzyme</fullName>
        <ecNumber evidence="4">1.13.12.19</ecNumber>
        <ecNumber evidence="3">1.14.20.7</ecNumber>
    </recommendedName>
    <alternativeName>
        <fullName evidence="7">2-oxoglutarate dioxygenase (ethylene-forming)</fullName>
    </alternativeName>
    <alternativeName>
        <fullName evidence="8">2-oxoglutarate/L-arginine monooxygenase/decarboxylase (succinate-forming)</fullName>
    </alternativeName>
</protein>
<keyword evidence="11" id="KW-0408">Iron</keyword>
<evidence type="ECO:0000256" key="1">
    <source>
        <dbReference type="ARBA" id="ARBA00001954"/>
    </source>
</evidence>
<dbReference type="InterPro" id="IPR027443">
    <property type="entry name" value="IPNS-like_sf"/>
</dbReference>
<evidence type="ECO:0000256" key="3">
    <source>
        <dbReference type="ARBA" id="ARBA00012293"/>
    </source>
</evidence>
<dbReference type="EC" id="1.14.20.7" evidence="3"/>
<evidence type="ECO:0000313" key="14">
    <source>
        <dbReference type="Proteomes" id="UP000196027"/>
    </source>
</evidence>
<comment type="similarity">
    <text evidence="11">Belongs to the iron/ascorbate-dependent oxidoreductase family.</text>
</comment>
<evidence type="ECO:0000256" key="4">
    <source>
        <dbReference type="ARBA" id="ARBA00012531"/>
    </source>
</evidence>
<dbReference type="Gene3D" id="2.60.120.330">
    <property type="entry name" value="B-lactam Antibiotic, Isopenicillin N Synthase, Chain"/>
    <property type="match status" value="1"/>
</dbReference>
<dbReference type="Pfam" id="PF03171">
    <property type="entry name" value="2OG-FeII_Oxy"/>
    <property type="match status" value="1"/>
</dbReference>
<evidence type="ECO:0000259" key="12">
    <source>
        <dbReference type="PROSITE" id="PS51471"/>
    </source>
</evidence>
<reference evidence="13 14" key="1">
    <citation type="submission" date="2017-05" db="EMBL/GenBank/DDBJ databases">
        <title>Genomic insights into alkan degradation activity of Oleiphilus messinensis.</title>
        <authorList>
            <person name="Kozyavkin S.A."/>
            <person name="Slesarev A.I."/>
            <person name="Golyshin P.N."/>
            <person name="Korzhenkov A."/>
            <person name="Golyshina O.N."/>
            <person name="Toshchakov S.V."/>
        </authorList>
    </citation>
    <scope>NUCLEOTIDE SEQUENCE [LARGE SCALE GENOMIC DNA]</scope>
    <source>
        <strain evidence="13 14">ME102</strain>
    </source>
</reference>
<keyword evidence="6" id="KW-0266">Ethylene biosynthesis</keyword>
<evidence type="ECO:0000256" key="2">
    <source>
        <dbReference type="ARBA" id="ARBA00004767"/>
    </source>
</evidence>
<dbReference type="InterPro" id="IPR044861">
    <property type="entry name" value="IPNS-like_FE2OG_OXY"/>
</dbReference>
<feature type="domain" description="Fe2OG dioxygenase" evidence="12">
    <location>
        <begin position="196"/>
        <end position="314"/>
    </location>
</feature>
<gene>
    <name evidence="13" type="ORF">OLMES_2374</name>
</gene>
<keyword evidence="11" id="KW-0479">Metal-binding</keyword>
<dbReference type="InterPro" id="IPR005123">
    <property type="entry name" value="Oxoglu/Fe-dep_dioxygenase_dom"/>
</dbReference>
<dbReference type="KEGG" id="ome:OLMES_2374"/>
<dbReference type="GO" id="GO:0046872">
    <property type="term" value="F:metal ion binding"/>
    <property type="evidence" value="ECO:0007669"/>
    <property type="project" value="UniProtKB-KW"/>
</dbReference>
<evidence type="ECO:0000256" key="6">
    <source>
        <dbReference type="ARBA" id="ARBA00022666"/>
    </source>
</evidence>
<sequence>MSTINEINTTNESSRSKEYGLNELNFETMIGGQGTENNARIIPIISFAEFDTRREEITEQLWHAATEVGFFQLTDHGLDLPLIQAAFEASERFFDLRESTKSKFPLKSGLNAGWEFMEQVRPSTGTADQKESYQVTLPHMDNLFPNQTTLPEFQRVILSFEYQAWQLGMRVLSCFADKLGFPTEFFTDAHARDSEHFQSTLRLLHYLPMVRSDQAEGMWRAGAHTDFDCLTMVFQKSGQGGLQVCPGKDAMNEGQQQPSWTDVIPQDGLITCNIGDMLMRWSDDKLKSTLHRVRMPRADEYQGARYSMAYFCQANKDIIIQGPEKKYAKISAEDYLLQRINANFAS</sequence>
<dbReference type="SUPFAM" id="SSF51197">
    <property type="entry name" value="Clavaminate synthase-like"/>
    <property type="match status" value="1"/>
</dbReference>
<evidence type="ECO:0000256" key="7">
    <source>
        <dbReference type="ARBA" id="ARBA00031011"/>
    </source>
</evidence>
<dbReference type="InterPro" id="IPR026992">
    <property type="entry name" value="DIOX_N"/>
</dbReference>
<dbReference type="PANTHER" id="PTHR47990">
    <property type="entry name" value="2-OXOGLUTARATE (2OG) AND FE(II)-DEPENDENT OXYGENASE SUPERFAMILY PROTEIN-RELATED"/>
    <property type="match status" value="1"/>
</dbReference>
<comment type="cofactor">
    <cofactor evidence="1">
        <name>Fe(2+)</name>
        <dbReference type="ChEBI" id="CHEBI:29033"/>
    </cofactor>
</comment>
<dbReference type="EC" id="1.13.12.19" evidence="4"/>
<evidence type="ECO:0000313" key="13">
    <source>
        <dbReference type="EMBL" id="ARU56437.1"/>
    </source>
</evidence>
<keyword evidence="11" id="KW-0560">Oxidoreductase</keyword>
<comment type="catalytic activity">
    <reaction evidence="9">
        <text>2-oxoglutarate + O2 + 2 H(+) = ethene + 3 CO2 + H2O</text>
        <dbReference type="Rhea" id="RHEA:31523"/>
        <dbReference type="ChEBI" id="CHEBI:15377"/>
        <dbReference type="ChEBI" id="CHEBI:15378"/>
        <dbReference type="ChEBI" id="CHEBI:15379"/>
        <dbReference type="ChEBI" id="CHEBI:16526"/>
        <dbReference type="ChEBI" id="CHEBI:16810"/>
        <dbReference type="ChEBI" id="CHEBI:18153"/>
        <dbReference type="EC" id="1.13.12.19"/>
    </reaction>
</comment>
<dbReference type="Pfam" id="PF14226">
    <property type="entry name" value="DIOX_N"/>
    <property type="match status" value="1"/>
</dbReference>
<evidence type="ECO:0000256" key="9">
    <source>
        <dbReference type="ARBA" id="ARBA00047725"/>
    </source>
</evidence>
<keyword evidence="14" id="KW-1185">Reference proteome</keyword>
<dbReference type="GO" id="GO:0102276">
    <property type="term" value="F:2-oxoglutarate oxygenase/decarboxylase (ethylene-forming) activity"/>
    <property type="evidence" value="ECO:0007669"/>
    <property type="project" value="UniProtKB-EC"/>
</dbReference>
<organism evidence="13 14">
    <name type="scientific">Oleiphilus messinensis</name>
    <dbReference type="NCBI Taxonomy" id="141451"/>
    <lineage>
        <taxon>Bacteria</taxon>
        <taxon>Pseudomonadati</taxon>
        <taxon>Pseudomonadota</taxon>
        <taxon>Gammaproteobacteria</taxon>
        <taxon>Oceanospirillales</taxon>
        <taxon>Oleiphilaceae</taxon>
        <taxon>Oleiphilus</taxon>
    </lineage>
</organism>
<comment type="catalytic activity">
    <reaction evidence="10">
        <text>L-arginine + 2-oxoglutarate + O2 = guanidine + L-glutamate 5-semialdehyde + succinate + CO2</text>
        <dbReference type="Rhea" id="RHEA:31535"/>
        <dbReference type="ChEBI" id="CHEBI:15379"/>
        <dbReference type="ChEBI" id="CHEBI:16526"/>
        <dbReference type="ChEBI" id="CHEBI:16810"/>
        <dbReference type="ChEBI" id="CHEBI:30031"/>
        <dbReference type="ChEBI" id="CHEBI:30087"/>
        <dbReference type="ChEBI" id="CHEBI:32682"/>
        <dbReference type="ChEBI" id="CHEBI:58066"/>
        <dbReference type="EC" id="1.14.20.7"/>
    </reaction>
</comment>
<accession>A0A1Y0I7F5</accession>
<dbReference type="Proteomes" id="UP000196027">
    <property type="component" value="Chromosome"/>
</dbReference>
<evidence type="ECO:0000256" key="5">
    <source>
        <dbReference type="ARBA" id="ARBA00019045"/>
    </source>
</evidence>
<dbReference type="InterPro" id="IPR050231">
    <property type="entry name" value="Iron_ascorbate_oxido_reductase"/>
</dbReference>
<dbReference type="OrthoDB" id="21825at2"/>
<dbReference type="PROSITE" id="PS51471">
    <property type="entry name" value="FE2OG_OXY"/>
    <property type="match status" value="1"/>
</dbReference>